<dbReference type="EMBL" id="JAACJJ010000044">
    <property type="protein sequence ID" value="KAF5314498.1"/>
    <property type="molecule type" value="Genomic_DNA"/>
</dbReference>
<protein>
    <submittedName>
        <fullName evidence="1">Uncharacterized protein</fullName>
    </submittedName>
</protein>
<name>A0A8H5B1W6_9AGAR</name>
<dbReference type="OrthoDB" id="2119228at2759"/>
<sequence length="141" mass="15825">MAPSRTDLLAWLNELLQTNNTKAEQCGAGSTYLRLLDSIYGEPTVYCLQILHSDERVSAPHPFPRRFSGPNLHRPCALHMGLSLLLAYDRGPGLPFFTVRASNSGKALLVTRSKFDPASVLCRRRYLVSLCKLRHTMFFSS</sequence>
<evidence type="ECO:0000313" key="2">
    <source>
        <dbReference type="Proteomes" id="UP000567179"/>
    </source>
</evidence>
<gene>
    <name evidence="1" type="ORF">D9619_011956</name>
</gene>
<dbReference type="Gene3D" id="1.10.418.10">
    <property type="entry name" value="Calponin-like domain"/>
    <property type="match status" value="1"/>
</dbReference>
<dbReference type="SUPFAM" id="SSF47576">
    <property type="entry name" value="Calponin-homology domain, CH-domain"/>
    <property type="match status" value="1"/>
</dbReference>
<proteinExistence type="predicted"/>
<evidence type="ECO:0000313" key="1">
    <source>
        <dbReference type="EMBL" id="KAF5314498.1"/>
    </source>
</evidence>
<dbReference type="InterPro" id="IPR036872">
    <property type="entry name" value="CH_dom_sf"/>
</dbReference>
<keyword evidence="2" id="KW-1185">Reference proteome</keyword>
<reference evidence="1 2" key="1">
    <citation type="journal article" date="2020" name="ISME J.">
        <title>Uncovering the hidden diversity of litter-decomposition mechanisms in mushroom-forming fungi.</title>
        <authorList>
            <person name="Floudas D."/>
            <person name="Bentzer J."/>
            <person name="Ahren D."/>
            <person name="Johansson T."/>
            <person name="Persson P."/>
            <person name="Tunlid A."/>
        </authorList>
    </citation>
    <scope>NUCLEOTIDE SEQUENCE [LARGE SCALE GENOMIC DNA]</scope>
    <source>
        <strain evidence="1 2">CBS 101986</strain>
    </source>
</reference>
<comment type="caution">
    <text evidence="1">The sequence shown here is derived from an EMBL/GenBank/DDBJ whole genome shotgun (WGS) entry which is preliminary data.</text>
</comment>
<accession>A0A8H5B1W6</accession>
<dbReference type="AlphaFoldDB" id="A0A8H5B1W6"/>
<organism evidence="1 2">
    <name type="scientific">Psilocybe cf. subviscida</name>
    <dbReference type="NCBI Taxonomy" id="2480587"/>
    <lineage>
        <taxon>Eukaryota</taxon>
        <taxon>Fungi</taxon>
        <taxon>Dikarya</taxon>
        <taxon>Basidiomycota</taxon>
        <taxon>Agaricomycotina</taxon>
        <taxon>Agaricomycetes</taxon>
        <taxon>Agaricomycetidae</taxon>
        <taxon>Agaricales</taxon>
        <taxon>Agaricineae</taxon>
        <taxon>Strophariaceae</taxon>
        <taxon>Psilocybe</taxon>
    </lineage>
</organism>
<dbReference type="Proteomes" id="UP000567179">
    <property type="component" value="Unassembled WGS sequence"/>
</dbReference>